<dbReference type="EMBL" id="VEVO01000022">
    <property type="protein sequence ID" value="KAF0023782.1"/>
    <property type="molecule type" value="Genomic_DNA"/>
</dbReference>
<feature type="region of interest" description="Disordered" evidence="1">
    <location>
        <begin position="38"/>
        <end position="74"/>
    </location>
</feature>
<reference evidence="2 3" key="1">
    <citation type="submission" date="2019-06" db="EMBL/GenBank/DDBJ databases">
        <title>Draft genomes of female and male turbot (Scophthalmus maximus).</title>
        <authorList>
            <person name="Xu H."/>
            <person name="Xu X.-W."/>
            <person name="Shao C."/>
            <person name="Chen S."/>
        </authorList>
    </citation>
    <scope>NUCLEOTIDE SEQUENCE [LARGE SCALE GENOMIC DNA]</scope>
    <source>
        <strain evidence="2">Ysfricsl-2016a</strain>
        <tissue evidence="2">Blood</tissue>
    </source>
</reference>
<evidence type="ECO:0000313" key="2">
    <source>
        <dbReference type="EMBL" id="KAF0023782.1"/>
    </source>
</evidence>
<dbReference type="AlphaFoldDB" id="A0A6A4RXF0"/>
<feature type="compositionally biased region" description="Polar residues" evidence="1">
    <location>
        <begin position="56"/>
        <end position="74"/>
    </location>
</feature>
<protein>
    <submittedName>
        <fullName evidence="2">Uncharacterized protein</fullName>
    </submittedName>
</protein>
<evidence type="ECO:0000256" key="1">
    <source>
        <dbReference type="SAM" id="MobiDB-lite"/>
    </source>
</evidence>
<proteinExistence type="predicted"/>
<accession>A0A6A4RXF0</accession>
<sequence length="104" mass="11234">MIESLVPELFLTDPASEVPVQVAKRMSSARQRAYSGAGRLWGGSDGHIQENDDGDVNSNVRGSTVRGGQNQSFQTQFSLRPSSLMSVNDADEVTKVKYCSGLRG</sequence>
<comment type="caution">
    <text evidence="2">The sequence shown here is derived from an EMBL/GenBank/DDBJ whole genome shotgun (WGS) entry which is preliminary data.</text>
</comment>
<gene>
    <name evidence="2" type="ORF">F2P81_024412</name>
</gene>
<evidence type="ECO:0000313" key="3">
    <source>
        <dbReference type="Proteomes" id="UP000438429"/>
    </source>
</evidence>
<dbReference type="Proteomes" id="UP000438429">
    <property type="component" value="Unassembled WGS sequence"/>
</dbReference>
<name>A0A6A4RXF0_SCOMX</name>
<organism evidence="2 3">
    <name type="scientific">Scophthalmus maximus</name>
    <name type="common">Turbot</name>
    <name type="synonym">Psetta maxima</name>
    <dbReference type="NCBI Taxonomy" id="52904"/>
    <lineage>
        <taxon>Eukaryota</taxon>
        <taxon>Metazoa</taxon>
        <taxon>Chordata</taxon>
        <taxon>Craniata</taxon>
        <taxon>Vertebrata</taxon>
        <taxon>Euteleostomi</taxon>
        <taxon>Actinopterygii</taxon>
        <taxon>Neopterygii</taxon>
        <taxon>Teleostei</taxon>
        <taxon>Neoteleostei</taxon>
        <taxon>Acanthomorphata</taxon>
        <taxon>Carangaria</taxon>
        <taxon>Pleuronectiformes</taxon>
        <taxon>Pleuronectoidei</taxon>
        <taxon>Scophthalmidae</taxon>
        <taxon>Scophthalmus</taxon>
    </lineage>
</organism>